<dbReference type="RefSeq" id="WP_268049666.1">
    <property type="nucleotide sequence ID" value="NZ_JAPQES010000003.1"/>
</dbReference>
<dbReference type="Proteomes" id="UP001079657">
    <property type="component" value="Unassembled WGS sequence"/>
</dbReference>
<gene>
    <name evidence="1" type="ORF">OXH55_09275</name>
</gene>
<comment type="caution">
    <text evidence="1">The sequence shown here is derived from an EMBL/GenBank/DDBJ whole genome shotgun (WGS) entry which is preliminary data.</text>
</comment>
<evidence type="ECO:0000313" key="1">
    <source>
        <dbReference type="EMBL" id="MCY6370820.1"/>
    </source>
</evidence>
<protein>
    <submittedName>
        <fullName evidence="1">Uncharacterized protein</fullName>
    </submittedName>
</protein>
<accession>A0ABT4CP31</accession>
<name>A0ABT4CP31_9CLOT</name>
<sequence>MNKREIREFLSDNGLNDVEEINYKEEIFMLRFFYDFDKAEISAAKSYATDESDDVENGEVWKEQFFIPYLNDLAEDNVGEIIEEATEEFDLLAQYISYDIDEEEEQNEFIVAFSEEEFDIEDILAELKL</sequence>
<proteinExistence type="predicted"/>
<evidence type="ECO:0000313" key="2">
    <source>
        <dbReference type="Proteomes" id="UP001079657"/>
    </source>
</evidence>
<dbReference type="EMBL" id="JAPQES010000003">
    <property type="protein sequence ID" value="MCY6370820.1"/>
    <property type="molecule type" value="Genomic_DNA"/>
</dbReference>
<keyword evidence="2" id="KW-1185">Reference proteome</keyword>
<reference evidence="1" key="1">
    <citation type="submission" date="2022-12" db="EMBL/GenBank/DDBJ databases">
        <authorList>
            <person name="Wang J."/>
        </authorList>
    </citation>
    <scope>NUCLEOTIDE SEQUENCE</scope>
    <source>
        <strain evidence="1">HY-42-06</strain>
    </source>
</reference>
<organism evidence="1 2">
    <name type="scientific">Clostridium ganghwense</name>
    <dbReference type="NCBI Taxonomy" id="312089"/>
    <lineage>
        <taxon>Bacteria</taxon>
        <taxon>Bacillati</taxon>
        <taxon>Bacillota</taxon>
        <taxon>Clostridia</taxon>
        <taxon>Eubacteriales</taxon>
        <taxon>Clostridiaceae</taxon>
        <taxon>Clostridium</taxon>
    </lineage>
</organism>